<evidence type="ECO:0000313" key="2">
    <source>
        <dbReference type="EMBL" id="EIE20971.1"/>
    </source>
</evidence>
<dbReference type="OrthoDB" id="549068at2759"/>
<dbReference type="RefSeq" id="XP_005645515.1">
    <property type="nucleotide sequence ID" value="XM_005645458.1"/>
</dbReference>
<dbReference type="eggNOG" id="ENOG502QTVM">
    <property type="taxonomic scope" value="Eukaryota"/>
</dbReference>
<evidence type="ECO:0000256" key="1">
    <source>
        <dbReference type="SAM" id="MobiDB-lite"/>
    </source>
</evidence>
<gene>
    <name evidence="2" type="ORF">COCSUDRAFT_83530</name>
</gene>
<dbReference type="GO" id="GO:0003690">
    <property type="term" value="F:double-stranded DNA binding"/>
    <property type="evidence" value="ECO:0007669"/>
    <property type="project" value="InterPro"/>
</dbReference>
<dbReference type="GO" id="GO:0042023">
    <property type="term" value="P:DNA endoreduplication"/>
    <property type="evidence" value="ECO:0007669"/>
    <property type="project" value="InterPro"/>
</dbReference>
<dbReference type="GO" id="GO:0005634">
    <property type="term" value="C:nucleus"/>
    <property type="evidence" value="ECO:0007669"/>
    <property type="project" value="TreeGrafter"/>
</dbReference>
<dbReference type="PANTHER" id="PTHR34810">
    <property type="entry name" value="DNA-BINDING PROTEIN BIN4"/>
    <property type="match status" value="1"/>
</dbReference>
<dbReference type="GO" id="GO:0009330">
    <property type="term" value="C:DNA topoisomerase type II (double strand cut, ATP-hydrolyzing) complex"/>
    <property type="evidence" value="ECO:0007669"/>
    <property type="project" value="InterPro"/>
</dbReference>
<feature type="compositionally biased region" description="Basic residues" evidence="1">
    <location>
        <begin position="334"/>
        <end position="351"/>
    </location>
</feature>
<feature type="region of interest" description="Disordered" evidence="1">
    <location>
        <begin position="35"/>
        <end position="147"/>
    </location>
</feature>
<reference evidence="2 3" key="1">
    <citation type="journal article" date="2012" name="Genome Biol.">
        <title>The genome of the polar eukaryotic microalga coccomyxa subellipsoidea reveals traits of cold adaptation.</title>
        <authorList>
            <person name="Blanc G."/>
            <person name="Agarkova I."/>
            <person name="Grimwood J."/>
            <person name="Kuo A."/>
            <person name="Brueggeman A."/>
            <person name="Dunigan D."/>
            <person name="Gurnon J."/>
            <person name="Ladunga I."/>
            <person name="Lindquist E."/>
            <person name="Lucas S."/>
            <person name="Pangilinan J."/>
            <person name="Proschold T."/>
            <person name="Salamov A."/>
            <person name="Schmutz J."/>
            <person name="Weeks D."/>
            <person name="Yamada T."/>
            <person name="Claverie J.M."/>
            <person name="Grigoriev I."/>
            <person name="Van Etten J."/>
            <person name="Lomsadze A."/>
            <person name="Borodovsky M."/>
        </authorList>
    </citation>
    <scope>NUCLEOTIDE SEQUENCE [LARGE SCALE GENOMIC DNA]</scope>
    <source>
        <strain evidence="2 3">C-169</strain>
    </source>
</reference>
<sequence length="378" mass="39087">MQGDACKRSNSGSPLPDWLSENNSPVKALELLSDSDEVLEVASSDDGAEEGAGPGPGSAAEQKEAPRKRGRAAAPQAKRNLNRVLLSSENSDSDDVEGSGKGQQPARKRQKTMVATQQSQRFSSQDSAGPSQKAPSRKAAGSGGKAALRRIQEEDEQPDNDVGGEGTQAIVGSQAAKGPKSPVSKIAVLAPVAGEIPVMMPEKLPVTKFIVELEGGNDSSVDLTGDAGVVGRWLVEGDDSNPELRMDLKGVVYAATTVPCATTLCVVNLSATEARVEALGHQYIQLRPLGALGSPGDDNADDNYFIYDDDDNYQYEGASQHPGAADDAGPSGKGPKKKPKAAAGKAKKAPAKRAGAAGKPAKKKPAKAEAGGKSKAKK</sequence>
<dbReference type="KEGG" id="csl:COCSUDRAFT_83530"/>
<dbReference type="AlphaFoldDB" id="I0YRF2"/>
<dbReference type="InterPro" id="IPR033246">
    <property type="entry name" value="BIN4"/>
</dbReference>
<dbReference type="GO" id="GO:0051276">
    <property type="term" value="P:chromosome organization"/>
    <property type="evidence" value="ECO:0007669"/>
    <property type="project" value="TreeGrafter"/>
</dbReference>
<feature type="region of interest" description="Disordered" evidence="1">
    <location>
        <begin position="315"/>
        <end position="378"/>
    </location>
</feature>
<name>I0YRF2_COCSC</name>
<comment type="caution">
    <text evidence="2">The sequence shown here is derived from an EMBL/GenBank/DDBJ whole genome shotgun (WGS) entry which is preliminary data.</text>
</comment>
<protein>
    <submittedName>
        <fullName evidence="2">Uncharacterized protein</fullName>
    </submittedName>
</protein>
<dbReference type="PANTHER" id="PTHR34810:SF1">
    <property type="entry name" value="DNA-BINDING PROTEIN BIN4"/>
    <property type="match status" value="1"/>
</dbReference>
<organism evidence="2 3">
    <name type="scientific">Coccomyxa subellipsoidea (strain C-169)</name>
    <name type="common">Green microalga</name>
    <dbReference type="NCBI Taxonomy" id="574566"/>
    <lineage>
        <taxon>Eukaryota</taxon>
        <taxon>Viridiplantae</taxon>
        <taxon>Chlorophyta</taxon>
        <taxon>core chlorophytes</taxon>
        <taxon>Trebouxiophyceae</taxon>
        <taxon>Trebouxiophyceae incertae sedis</taxon>
        <taxon>Coccomyxaceae</taxon>
        <taxon>Coccomyxa</taxon>
        <taxon>Coccomyxa subellipsoidea</taxon>
    </lineage>
</organism>
<dbReference type="STRING" id="574566.I0YRF2"/>
<keyword evidence="3" id="KW-1185">Reference proteome</keyword>
<dbReference type="Proteomes" id="UP000007264">
    <property type="component" value="Unassembled WGS sequence"/>
</dbReference>
<dbReference type="GeneID" id="17038752"/>
<feature type="compositionally biased region" description="Polar residues" evidence="1">
    <location>
        <begin position="113"/>
        <end position="130"/>
    </location>
</feature>
<accession>I0YRF2</accession>
<evidence type="ECO:0000313" key="3">
    <source>
        <dbReference type="Proteomes" id="UP000007264"/>
    </source>
</evidence>
<feature type="region of interest" description="Disordered" evidence="1">
    <location>
        <begin position="1"/>
        <end position="22"/>
    </location>
</feature>
<dbReference type="EMBL" id="AGSI01000014">
    <property type="protein sequence ID" value="EIE20971.1"/>
    <property type="molecule type" value="Genomic_DNA"/>
</dbReference>
<proteinExistence type="predicted"/>